<dbReference type="Proteomes" id="UP000231542">
    <property type="component" value="Unassembled WGS sequence"/>
</dbReference>
<dbReference type="AlphaFoldDB" id="A0A2H0YX29"/>
<protein>
    <submittedName>
        <fullName evidence="1">Uncharacterized protein</fullName>
    </submittedName>
</protein>
<comment type="caution">
    <text evidence="1">The sequence shown here is derived from an EMBL/GenBank/DDBJ whole genome shotgun (WGS) entry which is preliminary data.</text>
</comment>
<evidence type="ECO:0000313" key="2">
    <source>
        <dbReference type="Proteomes" id="UP000231542"/>
    </source>
</evidence>
<proteinExistence type="predicted"/>
<gene>
    <name evidence="1" type="ORF">COT24_00455</name>
</gene>
<name>A0A2H0YX29_9BACT</name>
<sequence length="71" mass="8494">MIVQKVYEKIGSNRVLLSQEISFEPKKAWKILFNSPLKNRAEDFSKAPNMFWLRVLDEIRTFFRENPTAEF</sequence>
<dbReference type="EMBL" id="PEXU01000006">
    <property type="protein sequence ID" value="PIS42996.1"/>
    <property type="molecule type" value="Genomic_DNA"/>
</dbReference>
<organism evidence="1 2">
    <name type="scientific">Candidatus Kerfeldbacteria bacterium CG08_land_8_20_14_0_20_40_16</name>
    <dbReference type="NCBI Taxonomy" id="2014244"/>
    <lineage>
        <taxon>Bacteria</taxon>
        <taxon>Candidatus Kerfeldiibacteriota</taxon>
    </lineage>
</organism>
<reference evidence="1 2" key="1">
    <citation type="submission" date="2017-09" db="EMBL/GenBank/DDBJ databases">
        <title>Depth-based differentiation of microbial function through sediment-hosted aquifers and enrichment of novel symbionts in the deep terrestrial subsurface.</title>
        <authorList>
            <person name="Probst A.J."/>
            <person name="Ladd B."/>
            <person name="Jarett J.K."/>
            <person name="Geller-Mcgrath D.E."/>
            <person name="Sieber C.M."/>
            <person name="Emerson J.B."/>
            <person name="Anantharaman K."/>
            <person name="Thomas B.C."/>
            <person name="Malmstrom R."/>
            <person name="Stieglmeier M."/>
            <person name="Klingl A."/>
            <person name="Woyke T."/>
            <person name="Ryan C.M."/>
            <person name="Banfield J.F."/>
        </authorList>
    </citation>
    <scope>NUCLEOTIDE SEQUENCE [LARGE SCALE GENOMIC DNA]</scope>
    <source>
        <strain evidence="1">CG08_land_8_20_14_0_20_40_16</strain>
    </source>
</reference>
<evidence type="ECO:0000313" key="1">
    <source>
        <dbReference type="EMBL" id="PIS42996.1"/>
    </source>
</evidence>
<accession>A0A2H0YX29</accession>